<comment type="subcellular location">
    <subcellularLocation>
        <location evidence="1">Membrane</location>
    </subcellularLocation>
</comment>
<keyword evidence="5" id="KW-0249">Electron transport</keyword>
<comment type="caution">
    <text evidence="8">The sequence shown here is derived from an EMBL/GenBank/DDBJ whole genome shotgun (WGS) entry which is preliminary data.</text>
</comment>
<keyword evidence="3" id="KW-0679">Respiratory chain</keyword>
<dbReference type="Pfam" id="PF04800">
    <property type="entry name" value="NDUS4"/>
    <property type="match status" value="1"/>
</dbReference>
<dbReference type="EMBL" id="BSEC01000001">
    <property type="protein sequence ID" value="GLI93387.1"/>
    <property type="molecule type" value="Genomic_DNA"/>
</dbReference>
<gene>
    <name evidence="8" type="ORF">LMG27198_23790</name>
</gene>
<dbReference type="AlphaFoldDB" id="A0A9W6GUN0"/>
<dbReference type="Gene3D" id="3.30.160.190">
    <property type="entry name" value="atu1810 like domain"/>
    <property type="match status" value="1"/>
</dbReference>
<evidence type="ECO:0000256" key="7">
    <source>
        <dbReference type="SAM" id="MobiDB-lite"/>
    </source>
</evidence>
<keyword evidence="6" id="KW-0472">Membrane</keyword>
<dbReference type="Proteomes" id="UP001144323">
    <property type="component" value="Unassembled WGS sequence"/>
</dbReference>
<evidence type="ECO:0000256" key="3">
    <source>
        <dbReference type="ARBA" id="ARBA00022660"/>
    </source>
</evidence>
<protein>
    <recommendedName>
        <fullName evidence="10">ETC complex I subunit</fullName>
    </recommendedName>
</protein>
<dbReference type="GO" id="GO:0022900">
    <property type="term" value="P:electron transport chain"/>
    <property type="evidence" value="ECO:0007669"/>
    <property type="project" value="InterPro"/>
</dbReference>
<sequence>MTARIFRQSPSVTQSGPGSDKPWRLVFDLETPRSIEPLMGWTSSGDMKQQIRLRFETREEAIAYAEREGVPYRVEEPKPDHAARRVVSYSDNFRTNRIGLWTH</sequence>
<feature type="region of interest" description="Disordered" evidence="7">
    <location>
        <begin position="1"/>
        <end position="23"/>
    </location>
</feature>
<keyword evidence="2" id="KW-0813">Transport</keyword>
<evidence type="ECO:0000313" key="8">
    <source>
        <dbReference type="EMBL" id="GLI93387.1"/>
    </source>
</evidence>
<evidence type="ECO:0008006" key="10">
    <source>
        <dbReference type="Google" id="ProtNLM"/>
    </source>
</evidence>
<reference evidence="8" key="1">
    <citation type="journal article" date="2023" name="Int. J. Syst. Evol. Microbiol.">
        <title>Methylocystis iwaonis sp. nov., a type II methane-oxidizing bacterium from surface soil of a rice paddy field in Japan, and emended description of the genus Methylocystis (ex Whittenbury et al. 1970) Bowman et al. 1993.</title>
        <authorList>
            <person name="Kaise H."/>
            <person name="Sawadogo J.B."/>
            <person name="Alam M.S."/>
            <person name="Ueno C."/>
            <person name="Dianou D."/>
            <person name="Shinjo R."/>
            <person name="Asakawa S."/>
        </authorList>
    </citation>
    <scope>NUCLEOTIDE SEQUENCE</scope>
    <source>
        <strain evidence="8">LMG27198</strain>
    </source>
</reference>
<accession>A0A9W6GUN0</accession>
<dbReference type="PANTHER" id="PTHR12219">
    <property type="entry name" value="NADH-UBIQUINONE OXIDOREDUCTASE"/>
    <property type="match status" value="1"/>
</dbReference>
<keyword evidence="4" id="KW-0809">Transit peptide</keyword>
<dbReference type="PANTHER" id="PTHR12219:SF8">
    <property type="entry name" value="NADH DEHYDROGENASE [UBIQUINONE] IRON-SULFUR PROTEIN 4, MITOCHONDRIAL"/>
    <property type="match status" value="1"/>
</dbReference>
<dbReference type="InterPro" id="IPR038532">
    <property type="entry name" value="NDUFS4-like_sf"/>
</dbReference>
<name>A0A9W6GUN0_9HYPH</name>
<evidence type="ECO:0000256" key="4">
    <source>
        <dbReference type="ARBA" id="ARBA00022946"/>
    </source>
</evidence>
<evidence type="ECO:0000256" key="6">
    <source>
        <dbReference type="ARBA" id="ARBA00023136"/>
    </source>
</evidence>
<evidence type="ECO:0000313" key="9">
    <source>
        <dbReference type="Proteomes" id="UP001144323"/>
    </source>
</evidence>
<evidence type="ECO:0000256" key="5">
    <source>
        <dbReference type="ARBA" id="ARBA00022982"/>
    </source>
</evidence>
<keyword evidence="9" id="KW-1185">Reference proteome</keyword>
<proteinExistence type="predicted"/>
<dbReference type="GO" id="GO:0016020">
    <property type="term" value="C:membrane"/>
    <property type="evidence" value="ECO:0007669"/>
    <property type="project" value="UniProtKB-SubCell"/>
</dbReference>
<dbReference type="InterPro" id="IPR006885">
    <property type="entry name" value="NADH_UbQ_FeS_4_mit-like"/>
</dbReference>
<organism evidence="8 9">
    <name type="scientific">Methylocystis echinoides</name>
    <dbReference type="NCBI Taxonomy" id="29468"/>
    <lineage>
        <taxon>Bacteria</taxon>
        <taxon>Pseudomonadati</taxon>
        <taxon>Pseudomonadota</taxon>
        <taxon>Alphaproteobacteria</taxon>
        <taxon>Hyphomicrobiales</taxon>
        <taxon>Methylocystaceae</taxon>
        <taxon>Methylocystis</taxon>
    </lineage>
</organism>
<dbReference type="RefSeq" id="WP_281803167.1">
    <property type="nucleotide sequence ID" value="NZ_BSEC01000001.1"/>
</dbReference>
<evidence type="ECO:0000256" key="2">
    <source>
        <dbReference type="ARBA" id="ARBA00022448"/>
    </source>
</evidence>
<evidence type="ECO:0000256" key="1">
    <source>
        <dbReference type="ARBA" id="ARBA00004370"/>
    </source>
</evidence>
<feature type="compositionally biased region" description="Polar residues" evidence="7">
    <location>
        <begin position="8"/>
        <end position="17"/>
    </location>
</feature>